<evidence type="ECO:0000313" key="8">
    <source>
        <dbReference type="Proteomes" id="UP001221302"/>
    </source>
</evidence>
<dbReference type="PIRSF" id="PIRSF005054">
    <property type="entry name" value="PF1131"/>
    <property type="match status" value="1"/>
</dbReference>
<dbReference type="InterPro" id="IPR049435">
    <property type="entry name" value="Cas_Cas6_C"/>
</dbReference>
<accession>A0AAE3NTI4</accession>
<evidence type="ECO:0000256" key="5">
    <source>
        <dbReference type="PIRSR" id="PIRSR005054-50"/>
    </source>
</evidence>
<feature type="site" description="Transition state stabilizer" evidence="4">
    <location>
        <position position="55"/>
    </location>
</feature>
<dbReference type="InterPro" id="IPR010156">
    <property type="entry name" value="CRISPR-assoc_prot_Cas6"/>
</dbReference>
<feature type="domain" description="CRISPR associated protein Cas6 C-terminal" evidence="6">
    <location>
        <begin position="126"/>
        <end position="263"/>
    </location>
</feature>
<sequence length="268" mass="30964">MRLLLKLRAKTSDKLSFNYNYSLSAAIYKLLNFGSPEFSSFLHDIGYESNNKYYKFFTFALQLEKTSFNKKYLILDSPNASLYISSPLVDDFIKNFVIGTFEKQSIEIYAEGIKTTFNIITTEILPEPIITNKMIFKMITPMVLSTQINFNGKLNTYYFRVDDDLKKINKVLNQNLINKYEAIYNKKYEGKGIELTWDYDYMVKAAKTNKKLTKKVSIIKDYESPIEVVGMFCPFEIKGDTELTKVGYEAGFGSQNAMGFGLVYEDKK</sequence>
<proteinExistence type="inferred from homology"/>
<dbReference type="GO" id="GO:0016788">
    <property type="term" value="F:hydrolase activity, acting on ester bonds"/>
    <property type="evidence" value="ECO:0007669"/>
    <property type="project" value="InterPro"/>
</dbReference>
<dbReference type="RefSeq" id="WP_321534321.1">
    <property type="nucleotide sequence ID" value="NZ_JARGDL010000001.1"/>
</dbReference>
<protein>
    <submittedName>
        <fullName evidence="7">CRISPR-associated endoribonuclease Cas6</fullName>
    </submittedName>
</protein>
<dbReference type="Proteomes" id="UP001221302">
    <property type="component" value="Unassembled WGS sequence"/>
</dbReference>
<dbReference type="AlphaFoldDB" id="A0AAE3NTI4"/>
<dbReference type="PANTHER" id="PTHR36984:SF1">
    <property type="entry name" value="CRISPR-ASSOCIATED ENDORIBONUCLEASE CAS6 1"/>
    <property type="match status" value="1"/>
</dbReference>
<keyword evidence="8" id="KW-1185">Reference proteome</keyword>
<dbReference type="Gene3D" id="3.30.70.1890">
    <property type="match status" value="1"/>
</dbReference>
<keyword evidence="3" id="KW-0051">Antiviral defense</keyword>
<comment type="caution">
    <text evidence="7">The sequence shown here is derived from an EMBL/GenBank/DDBJ whole genome shotgun (WGS) entry which is preliminary data.</text>
</comment>
<gene>
    <name evidence="7" type="primary">cas6</name>
    <name evidence="7" type="ORF">P0M35_00180</name>
</gene>
<comment type="similarity">
    <text evidence="1">Belongs to the CRISPR-associated protein Cas6/Cse3/CasE family.</text>
</comment>
<evidence type="ECO:0000256" key="1">
    <source>
        <dbReference type="ARBA" id="ARBA00005937"/>
    </source>
</evidence>
<organism evidence="7 8">
    <name type="scientific">Stygiobacter electus</name>
    <dbReference type="NCBI Taxonomy" id="3032292"/>
    <lineage>
        <taxon>Bacteria</taxon>
        <taxon>Pseudomonadati</taxon>
        <taxon>Ignavibacteriota</taxon>
        <taxon>Ignavibacteria</taxon>
        <taxon>Ignavibacteriales</taxon>
        <taxon>Melioribacteraceae</taxon>
        <taxon>Stygiobacter</taxon>
    </lineage>
</organism>
<dbReference type="GO" id="GO:0051607">
    <property type="term" value="P:defense response to virus"/>
    <property type="evidence" value="ECO:0007669"/>
    <property type="project" value="UniProtKB-KW"/>
</dbReference>
<keyword evidence="2" id="KW-0694">RNA-binding</keyword>
<evidence type="ECO:0000259" key="6">
    <source>
        <dbReference type="Pfam" id="PF01881"/>
    </source>
</evidence>
<dbReference type="Gene3D" id="3.30.70.1900">
    <property type="match status" value="1"/>
</dbReference>
<dbReference type="InterPro" id="IPR045747">
    <property type="entry name" value="CRISPR-assoc_prot_Cas6_N_sf"/>
</dbReference>
<evidence type="ECO:0000256" key="2">
    <source>
        <dbReference type="ARBA" id="ARBA00022884"/>
    </source>
</evidence>
<dbReference type="NCBIfam" id="TIGR01877">
    <property type="entry name" value="cas_cas6"/>
    <property type="match status" value="1"/>
</dbReference>
<dbReference type="CDD" id="cd21140">
    <property type="entry name" value="Cas6_I-like"/>
    <property type="match status" value="1"/>
</dbReference>
<dbReference type="EMBL" id="JARGDL010000001">
    <property type="protein sequence ID" value="MDF1610556.1"/>
    <property type="molecule type" value="Genomic_DNA"/>
</dbReference>
<evidence type="ECO:0000256" key="3">
    <source>
        <dbReference type="ARBA" id="ARBA00023118"/>
    </source>
</evidence>
<reference evidence="7" key="1">
    <citation type="submission" date="2023-03" db="EMBL/GenBank/DDBJ databases">
        <title>Stygiobacter electus gen. nov., sp. nov., facultatively anaerobic thermotolerant bacterium of the class Ignavibacteria from a well of Yessentuki mineral water deposit.</title>
        <authorList>
            <person name="Podosokorskaya O.A."/>
            <person name="Elcheninov A.G."/>
            <person name="Petrova N.F."/>
            <person name="Zavarzina D.G."/>
            <person name="Kublanov I.V."/>
            <person name="Merkel A.Y."/>
        </authorList>
    </citation>
    <scope>NUCLEOTIDE SEQUENCE</scope>
    <source>
        <strain evidence="7">09-Me</strain>
    </source>
</reference>
<name>A0AAE3NTI4_9BACT</name>
<feature type="active site" description="Proton donor" evidence="5">
    <location>
        <position position="43"/>
    </location>
</feature>
<dbReference type="PANTHER" id="PTHR36984">
    <property type="entry name" value="CRISPR-ASSOCIATED ENDORIBONUCLEASE CAS6 1"/>
    <property type="match status" value="1"/>
</dbReference>
<dbReference type="Pfam" id="PF01881">
    <property type="entry name" value="Cas_Cas6_C"/>
    <property type="match status" value="1"/>
</dbReference>
<evidence type="ECO:0000313" key="7">
    <source>
        <dbReference type="EMBL" id="MDF1610556.1"/>
    </source>
</evidence>
<evidence type="ECO:0000256" key="4">
    <source>
        <dbReference type="PIRSR" id="PIRSR005054-1"/>
    </source>
</evidence>
<dbReference type="GO" id="GO:0003723">
    <property type="term" value="F:RNA binding"/>
    <property type="evidence" value="ECO:0007669"/>
    <property type="project" value="UniProtKB-KW"/>
</dbReference>
<feature type="active site" description="Proton acceptor" evidence="5">
    <location>
        <position position="28"/>
    </location>
</feature>
<dbReference type="Pfam" id="PF21350">
    <property type="entry name" value="Cas6_I-A"/>
    <property type="match status" value="1"/>
</dbReference>